<feature type="binding site" evidence="16">
    <location>
        <position position="179"/>
    </location>
    <ligand>
        <name>substrate</name>
    </ligand>
</feature>
<feature type="active site" description="Proton acceptor" evidence="16">
    <location>
        <position position="104"/>
    </location>
</feature>
<reference evidence="17 18" key="1">
    <citation type="submission" date="2018-08" db="EMBL/GenBank/DDBJ databases">
        <title>Draft genome of candidate division NPL-UPA2 bacterium Unc8 that adapted to ultra-basic serpentinizing groundwater.</title>
        <authorList>
            <person name="Ishii S."/>
            <person name="Suzuki S."/>
            <person name="Nealson K.H."/>
        </authorList>
    </citation>
    <scope>NUCLEOTIDE SEQUENCE [LARGE SCALE GENOMIC DNA]</scope>
    <source>
        <strain evidence="17">Unc8</strain>
    </source>
</reference>
<keyword evidence="7 16" id="KW-0963">Cytoplasm</keyword>
<evidence type="ECO:0000256" key="6">
    <source>
        <dbReference type="ARBA" id="ARBA00012102"/>
    </source>
</evidence>
<evidence type="ECO:0000256" key="3">
    <source>
        <dbReference type="ARBA" id="ARBA00004496"/>
    </source>
</evidence>
<dbReference type="EMBL" id="NDHY01000002">
    <property type="protein sequence ID" value="RII00758.1"/>
    <property type="molecule type" value="Genomic_DNA"/>
</dbReference>
<evidence type="ECO:0000256" key="8">
    <source>
        <dbReference type="ARBA" id="ARBA00022679"/>
    </source>
</evidence>
<dbReference type="Pfam" id="PF03309">
    <property type="entry name" value="Pan_kinase"/>
    <property type="match status" value="1"/>
</dbReference>
<dbReference type="PANTHER" id="PTHR34265">
    <property type="entry name" value="TYPE III PANTOTHENATE KINASE"/>
    <property type="match status" value="1"/>
</dbReference>
<comment type="cofactor">
    <cofactor evidence="16">
        <name>NH4(+)</name>
        <dbReference type="ChEBI" id="CHEBI:28938"/>
    </cofactor>
    <cofactor evidence="16">
        <name>K(+)</name>
        <dbReference type="ChEBI" id="CHEBI:29103"/>
    </cofactor>
    <text evidence="16">A monovalent cation. Ammonium or potassium.</text>
</comment>
<organism evidence="17 18">
    <name type="scientific">candidate division NPL-UPA2 bacterium Unc8</name>
    <dbReference type="NCBI Taxonomy" id="1980939"/>
    <lineage>
        <taxon>Bacteria</taxon>
    </lineage>
</organism>
<keyword evidence="8 16" id="KW-0808">Transferase</keyword>
<comment type="similarity">
    <text evidence="14 16">Belongs to the type III pantothenate kinase family.</text>
</comment>
<comment type="catalytic activity">
    <reaction evidence="1 16">
        <text>(R)-pantothenate + ATP = (R)-4'-phosphopantothenate + ADP + H(+)</text>
        <dbReference type="Rhea" id="RHEA:16373"/>
        <dbReference type="ChEBI" id="CHEBI:10986"/>
        <dbReference type="ChEBI" id="CHEBI:15378"/>
        <dbReference type="ChEBI" id="CHEBI:29032"/>
        <dbReference type="ChEBI" id="CHEBI:30616"/>
        <dbReference type="ChEBI" id="CHEBI:456216"/>
        <dbReference type="EC" id="2.7.1.33"/>
    </reaction>
</comment>
<protein>
    <recommendedName>
        <fullName evidence="15 16">Type III pantothenate kinase</fullName>
        <ecNumber evidence="6 16">2.7.1.33</ecNumber>
    </recommendedName>
    <alternativeName>
        <fullName evidence="16">PanK-III</fullName>
    </alternativeName>
    <alternativeName>
        <fullName evidence="16">Pantothenic acid kinase</fullName>
    </alternativeName>
</protein>
<dbReference type="GO" id="GO:0046872">
    <property type="term" value="F:metal ion binding"/>
    <property type="evidence" value="ECO:0007669"/>
    <property type="project" value="UniProtKB-KW"/>
</dbReference>
<dbReference type="UniPathway" id="UPA00241">
    <property type="reaction ID" value="UER00352"/>
</dbReference>
<sequence length="251" mass="27583">MLLTIDIGNTTINLGIFEQEKLSDHCFFPANKEKTALQCRDSLLAWIAPRKISAIIISSVVPSLTEIFTRVSKYYLRISPILVTANLNLGLKVKYSLPEEVGVDRLVNAVAAYHIYRRPLIIVDFGTATTFSAVSMRGEYLGGAIAPGIKMSLDSLHEKTASLPQVELSPPENVIGRDTVTNIQSGVIYGFAELAAGIIKRMKVEFSSEAYVIATGGWALLIARECPAIDEVDQLLALKGLRIIYEKVKRD</sequence>
<keyword evidence="16" id="KW-0479">Metal-binding</keyword>
<gene>
    <name evidence="16" type="primary">coaX</name>
    <name evidence="17" type="ORF">B9J77_01715</name>
</gene>
<dbReference type="NCBIfam" id="NF009855">
    <property type="entry name" value="PRK13321.1"/>
    <property type="match status" value="1"/>
</dbReference>
<evidence type="ECO:0000256" key="13">
    <source>
        <dbReference type="ARBA" id="ARBA00022993"/>
    </source>
</evidence>
<evidence type="ECO:0000256" key="5">
    <source>
        <dbReference type="ARBA" id="ARBA00011738"/>
    </source>
</evidence>
<comment type="cofactor">
    <cofactor evidence="2">
        <name>K(+)</name>
        <dbReference type="ChEBI" id="CHEBI:29103"/>
    </cofactor>
</comment>
<keyword evidence="13 16" id="KW-0173">Coenzyme A biosynthesis</keyword>
<comment type="function">
    <text evidence="16">Catalyzes the phosphorylation of pantothenate (Pan), the first step in CoA biosynthesis.</text>
</comment>
<comment type="subcellular location">
    <subcellularLocation>
        <location evidence="3 16">Cytoplasm</location>
    </subcellularLocation>
</comment>
<evidence type="ECO:0000313" key="18">
    <source>
        <dbReference type="Proteomes" id="UP000266287"/>
    </source>
</evidence>
<evidence type="ECO:0000256" key="10">
    <source>
        <dbReference type="ARBA" id="ARBA00022777"/>
    </source>
</evidence>
<accession>A0A399FWF7</accession>
<evidence type="ECO:0000256" key="14">
    <source>
        <dbReference type="ARBA" id="ARBA00038036"/>
    </source>
</evidence>
<dbReference type="CDD" id="cd24015">
    <property type="entry name" value="ASKHA_NBD_PanK-III"/>
    <property type="match status" value="1"/>
</dbReference>
<feature type="binding site" evidence="16">
    <location>
        <begin position="6"/>
        <end position="13"/>
    </location>
    <ligand>
        <name>ATP</name>
        <dbReference type="ChEBI" id="CHEBI:30616"/>
    </ligand>
</feature>
<dbReference type="HAMAP" id="MF_01274">
    <property type="entry name" value="Pantothen_kinase_3"/>
    <property type="match status" value="1"/>
</dbReference>
<evidence type="ECO:0000256" key="12">
    <source>
        <dbReference type="ARBA" id="ARBA00022958"/>
    </source>
</evidence>
<comment type="pathway">
    <text evidence="4 16">Cofactor biosynthesis; coenzyme A biosynthesis; CoA from (R)-pantothenate: step 1/5.</text>
</comment>
<dbReference type="PANTHER" id="PTHR34265:SF1">
    <property type="entry name" value="TYPE III PANTOTHENATE KINASE"/>
    <property type="match status" value="1"/>
</dbReference>
<evidence type="ECO:0000256" key="2">
    <source>
        <dbReference type="ARBA" id="ARBA00001958"/>
    </source>
</evidence>
<dbReference type="GO" id="GO:0015937">
    <property type="term" value="P:coenzyme A biosynthetic process"/>
    <property type="evidence" value="ECO:0007669"/>
    <property type="project" value="UniProtKB-UniRule"/>
</dbReference>
<evidence type="ECO:0000256" key="15">
    <source>
        <dbReference type="ARBA" id="ARBA00040883"/>
    </source>
</evidence>
<evidence type="ECO:0000313" key="17">
    <source>
        <dbReference type="EMBL" id="RII00758.1"/>
    </source>
</evidence>
<keyword evidence="12 16" id="KW-0630">Potassium</keyword>
<feature type="binding site" evidence="16">
    <location>
        <position position="127"/>
    </location>
    <ligand>
        <name>ATP</name>
        <dbReference type="ChEBI" id="CHEBI:30616"/>
    </ligand>
</feature>
<dbReference type="InterPro" id="IPR004619">
    <property type="entry name" value="Type_III_PanK"/>
</dbReference>
<dbReference type="SUPFAM" id="SSF53067">
    <property type="entry name" value="Actin-like ATPase domain"/>
    <property type="match status" value="2"/>
</dbReference>
<proteinExistence type="inferred from homology"/>
<dbReference type="GO" id="GO:0004594">
    <property type="term" value="F:pantothenate kinase activity"/>
    <property type="evidence" value="ECO:0007669"/>
    <property type="project" value="UniProtKB-UniRule"/>
</dbReference>
<evidence type="ECO:0000256" key="4">
    <source>
        <dbReference type="ARBA" id="ARBA00005225"/>
    </source>
</evidence>
<evidence type="ECO:0000256" key="1">
    <source>
        <dbReference type="ARBA" id="ARBA00001206"/>
    </source>
</evidence>
<evidence type="ECO:0000256" key="16">
    <source>
        <dbReference type="HAMAP-Rule" id="MF_01274"/>
    </source>
</evidence>
<dbReference type="NCBIfam" id="TIGR00671">
    <property type="entry name" value="baf"/>
    <property type="match status" value="1"/>
</dbReference>
<dbReference type="EC" id="2.7.1.33" evidence="6 16"/>
<dbReference type="Proteomes" id="UP000266287">
    <property type="component" value="Unassembled WGS sequence"/>
</dbReference>
<keyword evidence="10 16" id="KW-0418">Kinase</keyword>
<dbReference type="AlphaFoldDB" id="A0A399FWF7"/>
<dbReference type="Gene3D" id="3.30.420.40">
    <property type="match status" value="2"/>
</dbReference>
<evidence type="ECO:0000256" key="11">
    <source>
        <dbReference type="ARBA" id="ARBA00022840"/>
    </source>
</evidence>
<feature type="binding site" evidence="16">
    <location>
        <position position="124"/>
    </location>
    <ligand>
        <name>K(+)</name>
        <dbReference type="ChEBI" id="CHEBI:29103"/>
    </ligand>
</feature>
<feature type="binding site" evidence="16">
    <location>
        <begin position="102"/>
        <end position="105"/>
    </location>
    <ligand>
        <name>substrate</name>
    </ligand>
</feature>
<evidence type="ECO:0000256" key="9">
    <source>
        <dbReference type="ARBA" id="ARBA00022741"/>
    </source>
</evidence>
<feature type="binding site" evidence="16">
    <location>
        <position position="95"/>
    </location>
    <ligand>
        <name>substrate</name>
    </ligand>
</feature>
<dbReference type="GO" id="GO:0005737">
    <property type="term" value="C:cytoplasm"/>
    <property type="evidence" value="ECO:0007669"/>
    <property type="project" value="UniProtKB-SubCell"/>
</dbReference>
<keyword evidence="9 16" id="KW-0547">Nucleotide-binding</keyword>
<evidence type="ECO:0000256" key="7">
    <source>
        <dbReference type="ARBA" id="ARBA00022490"/>
    </source>
</evidence>
<name>A0A399FWF7_UNCN2</name>
<keyword evidence="11 16" id="KW-0067">ATP-binding</keyword>
<comment type="caution">
    <text evidence="17">The sequence shown here is derived from an EMBL/GenBank/DDBJ whole genome shotgun (WGS) entry which is preliminary data.</text>
</comment>
<dbReference type="GO" id="GO:0005524">
    <property type="term" value="F:ATP binding"/>
    <property type="evidence" value="ECO:0007669"/>
    <property type="project" value="UniProtKB-UniRule"/>
</dbReference>
<dbReference type="InterPro" id="IPR043129">
    <property type="entry name" value="ATPase_NBD"/>
</dbReference>
<comment type="subunit">
    <text evidence="5 16">Homodimer.</text>
</comment>